<dbReference type="GO" id="GO:0004497">
    <property type="term" value="F:monooxygenase activity"/>
    <property type="evidence" value="ECO:0007669"/>
    <property type="project" value="UniProtKB-KW"/>
</dbReference>
<evidence type="ECO:0000313" key="3">
    <source>
        <dbReference type="EMBL" id="OCT49455.1"/>
    </source>
</evidence>
<comment type="similarity">
    <text evidence="2">Belongs to the FAD-binding monooxygenase family.</text>
</comment>
<evidence type="ECO:0000256" key="1">
    <source>
        <dbReference type="ARBA" id="ARBA00001974"/>
    </source>
</evidence>
<dbReference type="InterPro" id="IPR051209">
    <property type="entry name" value="FAD-bind_Monooxygenase_sf"/>
</dbReference>
<dbReference type="InterPro" id="IPR036188">
    <property type="entry name" value="FAD/NAD-bd_sf"/>
</dbReference>
<dbReference type="SUPFAM" id="SSF51905">
    <property type="entry name" value="FAD/NAD(P)-binding domain"/>
    <property type="match status" value="1"/>
</dbReference>
<dbReference type="Pfam" id="PF13450">
    <property type="entry name" value="NAD_binding_8"/>
    <property type="match status" value="1"/>
</dbReference>
<gene>
    <name evidence="3" type="primary">stcW</name>
    <name evidence="3" type="ORF">CLCR_04638</name>
</gene>
<dbReference type="EMBL" id="LGRB01000011">
    <property type="protein sequence ID" value="OCT49455.1"/>
    <property type="molecule type" value="Genomic_DNA"/>
</dbReference>
<dbReference type="Proteomes" id="UP000094526">
    <property type="component" value="Unassembled WGS sequence"/>
</dbReference>
<dbReference type="Gene3D" id="3.50.50.60">
    <property type="entry name" value="FAD/NAD(P)-binding domain"/>
    <property type="match status" value="2"/>
</dbReference>
<keyword evidence="3" id="KW-0560">Oxidoreductase</keyword>
<dbReference type="OrthoDB" id="74360at2759"/>
<accession>A0A1C1CLP8</accession>
<organism evidence="3 4">
    <name type="scientific">Cladophialophora carrionii</name>
    <dbReference type="NCBI Taxonomy" id="86049"/>
    <lineage>
        <taxon>Eukaryota</taxon>
        <taxon>Fungi</taxon>
        <taxon>Dikarya</taxon>
        <taxon>Ascomycota</taxon>
        <taxon>Pezizomycotina</taxon>
        <taxon>Eurotiomycetes</taxon>
        <taxon>Chaetothyriomycetidae</taxon>
        <taxon>Chaetothyriales</taxon>
        <taxon>Herpotrichiellaceae</taxon>
        <taxon>Cladophialophora</taxon>
    </lineage>
</organism>
<comment type="cofactor">
    <cofactor evidence="1">
        <name>FAD</name>
        <dbReference type="ChEBI" id="CHEBI:57692"/>
    </cofactor>
</comment>
<comment type="caution">
    <text evidence="3">The sequence shown here is derived from an EMBL/GenBank/DDBJ whole genome shotgun (WGS) entry which is preliminary data.</text>
</comment>
<keyword evidence="4" id="KW-1185">Reference proteome</keyword>
<name>A0A1C1CLP8_9EURO</name>
<dbReference type="PRINTS" id="PR00469">
    <property type="entry name" value="PNDRDTASEII"/>
</dbReference>
<dbReference type="VEuPathDB" id="FungiDB:CLCR_04638"/>
<evidence type="ECO:0000256" key="2">
    <source>
        <dbReference type="ARBA" id="ARBA00010139"/>
    </source>
</evidence>
<dbReference type="AlphaFoldDB" id="A0A1C1CLP8"/>
<keyword evidence="3" id="KW-0503">Monooxygenase</keyword>
<proteinExistence type="inferred from homology"/>
<reference evidence="4" key="1">
    <citation type="submission" date="2015-07" db="EMBL/GenBank/DDBJ databases">
        <authorList>
            <person name="Teixeira M.M."/>
            <person name="Souza R.C."/>
            <person name="Almeida L.G."/>
            <person name="Vicente V.A."/>
            <person name="de Hoog S."/>
            <person name="Bocca A.L."/>
            <person name="de Almeida S.R."/>
            <person name="Vasconcelos A.T."/>
            <person name="Felipe M.S."/>
        </authorList>
    </citation>
    <scope>NUCLEOTIDE SEQUENCE [LARGE SCALE GENOMIC DNA]</scope>
    <source>
        <strain evidence="4">KSF</strain>
    </source>
</reference>
<evidence type="ECO:0000313" key="4">
    <source>
        <dbReference type="Proteomes" id="UP000094526"/>
    </source>
</evidence>
<dbReference type="STRING" id="86049.A0A1C1CLP8"/>
<dbReference type="VEuPathDB" id="FungiDB:G647_01858"/>
<dbReference type="PANTHER" id="PTHR42877:SF7">
    <property type="entry name" value="FLAVIN-BINDING MONOOXYGENASE-RELATED"/>
    <property type="match status" value="1"/>
</dbReference>
<sequence length="582" mass="65908">MHSTQPLDKDLEHQMNGLNVNGYGSGTPTNEYIIPDRPLRTKRHLRIVCIGAGVSGICLAIKLQQRMTDFDLRIYEKNADLGGTWLENRYPGCACDIPAHGYVGSVELHNYLKAVAAKHDVNKYITYNHQMISAAWQEDRSVWQLHFEMTSPEDPTARSSFTTECDVLLNATGSLNNWKWPDIPGLRDFKVFLTHSAHWEEGYDFKDKEIAVIGAGSSAIQIVPQLQPVVKHMTSFIRSPTWIAPSLGLIDPKDGSPSNFYYTDEQKREFRENPQKFLEYRKKIENEINRAAGVFIKDGLKQQIAFKVFTEYMKGRLGNDEAFAAALTPKWSVGCKRLTPGVNFLESLIKENVTVVNEAISKITAEGLVTCDGKLHKVDALVCATGFDTTYRPRFELLGRNKKPLHELWANTDDVEAYLAMMVPEFPNYFMFIGPNSPVANGSFMLVVEKQCEYVVSVLEKLQSEDIKALAVKRDITHQLNAHYAKYHERTVFSDRCRSWYKGGKVDGKVLGIWPGSSLHYYELIKNPRFEDFEFTYASNNPWSFLGDGRTSIEAEDEKQGGTLDLAWYLTTPESMLHAPGS</sequence>
<dbReference type="PANTHER" id="PTHR42877">
    <property type="entry name" value="L-ORNITHINE N(5)-MONOOXYGENASE-RELATED"/>
    <property type="match status" value="1"/>
</dbReference>
<protein>
    <submittedName>
        <fullName evidence="3">Putative sterigmatocystin biosynthesis monooxygenase stcW</fullName>
    </submittedName>
</protein>